<dbReference type="EMBL" id="JAXCGZ010011529">
    <property type="protein sequence ID" value="KAK7074584.1"/>
    <property type="molecule type" value="Genomic_DNA"/>
</dbReference>
<protein>
    <submittedName>
        <fullName evidence="1">Uncharacterized protein</fullName>
    </submittedName>
</protein>
<comment type="caution">
    <text evidence="1">The sequence shown here is derived from an EMBL/GenBank/DDBJ whole genome shotgun (WGS) entry which is preliminary data.</text>
</comment>
<proteinExistence type="predicted"/>
<name>A0AAN8X9P8_HALRR</name>
<keyword evidence="2" id="KW-1185">Reference proteome</keyword>
<evidence type="ECO:0000313" key="1">
    <source>
        <dbReference type="EMBL" id="KAK7074584.1"/>
    </source>
</evidence>
<feature type="non-terminal residue" evidence="1">
    <location>
        <position position="83"/>
    </location>
</feature>
<sequence>FDDRLAPVAFKIEESESIRGVNRIRANVYRETMEAKGTLITLKLTGSKQLKCQIWVIRNRTMQGTASGSELHWLWPLVQGPHE</sequence>
<dbReference type="AlphaFoldDB" id="A0AAN8X9P8"/>
<organism evidence="1 2">
    <name type="scientific">Halocaridina rubra</name>
    <name type="common">Hawaiian red shrimp</name>
    <dbReference type="NCBI Taxonomy" id="373956"/>
    <lineage>
        <taxon>Eukaryota</taxon>
        <taxon>Metazoa</taxon>
        <taxon>Ecdysozoa</taxon>
        <taxon>Arthropoda</taxon>
        <taxon>Crustacea</taxon>
        <taxon>Multicrustacea</taxon>
        <taxon>Malacostraca</taxon>
        <taxon>Eumalacostraca</taxon>
        <taxon>Eucarida</taxon>
        <taxon>Decapoda</taxon>
        <taxon>Pleocyemata</taxon>
        <taxon>Caridea</taxon>
        <taxon>Atyoidea</taxon>
        <taxon>Atyidae</taxon>
        <taxon>Halocaridina</taxon>
    </lineage>
</organism>
<dbReference type="Proteomes" id="UP001381693">
    <property type="component" value="Unassembled WGS sequence"/>
</dbReference>
<feature type="non-terminal residue" evidence="1">
    <location>
        <position position="1"/>
    </location>
</feature>
<accession>A0AAN8X9P8</accession>
<evidence type="ECO:0000313" key="2">
    <source>
        <dbReference type="Proteomes" id="UP001381693"/>
    </source>
</evidence>
<gene>
    <name evidence="1" type="ORF">SK128_001841</name>
</gene>
<reference evidence="1 2" key="1">
    <citation type="submission" date="2023-11" db="EMBL/GenBank/DDBJ databases">
        <title>Halocaridina rubra genome assembly.</title>
        <authorList>
            <person name="Smith C."/>
        </authorList>
    </citation>
    <scope>NUCLEOTIDE SEQUENCE [LARGE SCALE GENOMIC DNA]</scope>
    <source>
        <strain evidence="1">EP-1</strain>
        <tissue evidence="1">Whole</tissue>
    </source>
</reference>